<keyword evidence="1" id="KW-0812">Transmembrane</keyword>
<dbReference type="PROSITE" id="PS51257">
    <property type="entry name" value="PROKAR_LIPOPROTEIN"/>
    <property type="match status" value="1"/>
</dbReference>
<gene>
    <name evidence="2" type="ORF">OEV82_11870</name>
</gene>
<keyword evidence="3" id="KW-1185">Reference proteome</keyword>
<dbReference type="EMBL" id="JAOUSE010000040">
    <property type="protein sequence ID" value="MCU9595135.1"/>
    <property type="molecule type" value="Genomic_DNA"/>
</dbReference>
<evidence type="ECO:0000313" key="2">
    <source>
        <dbReference type="EMBL" id="MCU9595135.1"/>
    </source>
</evidence>
<reference evidence="2 3" key="1">
    <citation type="submission" date="2022-10" db="EMBL/GenBank/DDBJ databases">
        <title>Description of Fervidibacillus gen. nov. in the family Fervidibacillaceae fam. nov. with two species, Fervidibacillus albus sp. nov., and Fervidibacillus halotolerans sp. nov., isolated from tidal flat sediments.</title>
        <authorList>
            <person name="Kwon K.K."/>
            <person name="Yang S.-H."/>
        </authorList>
    </citation>
    <scope>NUCLEOTIDE SEQUENCE [LARGE SCALE GENOMIC DNA]</scope>
    <source>
        <strain evidence="2 3">DSM 23332</strain>
    </source>
</reference>
<name>A0ABT2WHG1_9BACI</name>
<keyword evidence="1" id="KW-0472">Membrane</keyword>
<evidence type="ECO:0008006" key="4">
    <source>
        <dbReference type="Google" id="ProtNLM"/>
    </source>
</evidence>
<dbReference type="RefSeq" id="WP_263062001.1">
    <property type="nucleotide sequence ID" value="NZ_JAOUSE010000040.1"/>
</dbReference>
<feature type="transmembrane region" description="Helical" evidence="1">
    <location>
        <begin position="7"/>
        <end position="25"/>
    </location>
</feature>
<comment type="caution">
    <text evidence="2">The sequence shown here is derived from an EMBL/GenBank/DDBJ whole genome shotgun (WGS) entry which is preliminary data.</text>
</comment>
<protein>
    <recommendedName>
        <fullName evidence="4">Regulatory protein YycH-like domain-containing protein</fullName>
    </recommendedName>
</protein>
<keyword evidence="1" id="KW-1133">Transmembrane helix</keyword>
<organism evidence="2 3">
    <name type="scientific">Pallidibacillus thermolactis</name>
    <dbReference type="NCBI Taxonomy" id="251051"/>
    <lineage>
        <taxon>Bacteria</taxon>
        <taxon>Bacillati</taxon>
        <taxon>Bacillota</taxon>
        <taxon>Bacilli</taxon>
        <taxon>Bacillales</taxon>
        <taxon>Bacillaceae</taxon>
        <taxon>Pallidibacillus</taxon>
    </lineage>
</organism>
<evidence type="ECO:0000256" key="1">
    <source>
        <dbReference type="SAM" id="Phobius"/>
    </source>
</evidence>
<dbReference type="Proteomes" id="UP001208656">
    <property type="component" value="Unassembled WGS sequence"/>
</dbReference>
<evidence type="ECO:0000313" key="3">
    <source>
        <dbReference type="Proteomes" id="UP001208656"/>
    </source>
</evidence>
<proteinExistence type="predicted"/>
<sequence length="294" mass="34176">MNQSINRLILFPIFITIFACAFWISTNKKESVETITFFPVDENAYFLDAKTTIHSPQTKGNQIRLPISTNSRLNENAYLRQDISLIFANGRLVEKFGEWRENTDKIKMDGVVELANDQVIHALSYHYGELHRNEEDITSSQTFSNDLLYMITDVNQDQFLFFRQPSNDEERFWKEKLDEKEKKLLDSVIQKAVTTFNLNLDHYNIIPIIQLPEYSKSGLPGFSKKQTGEIIGKLWEGIYKNYFLDIRKNDGEIVSPIGTTIPIILLAKNRSHLYVIFETNSNEIMYLKQLISSK</sequence>
<accession>A0ABT2WHG1</accession>